<evidence type="ECO:0000256" key="5">
    <source>
        <dbReference type="ARBA" id="ARBA00022729"/>
    </source>
</evidence>
<keyword evidence="6 11" id="KW-0798">TonB box</keyword>
<evidence type="ECO:0000256" key="7">
    <source>
        <dbReference type="ARBA" id="ARBA00023136"/>
    </source>
</evidence>
<keyword evidence="3 10" id="KW-1134">Transmembrane beta strand</keyword>
<evidence type="ECO:0000256" key="10">
    <source>
        <dbReference type="PROSITE-ProRule" id="PRU01360"/>
    </source>
</evidence>
<dbReference type="Pfam" id="PF00593">
    <property type="entry name" value="TonB_dep_Rec_b-barrel"/>
    <property type="match status" value="1"/>
</dbReference>
<evidence type="ECO:0000256" key="2">
    <source>
        <dbReference type="ARBA" id="ARBA00022448"/>
    </source>
</evidence>
<dbReference type="Gene3D" id="2.170.130.10">
    <property type="entry name" value="TonB-dependent receptor, plug domain"/>
    <property type="match status" value="1"/>
</dbReference>
<evidence type="ECO:0000256" key="1">
    <source>
        <dbReference type="ARBA" id="ARBA00004571"/>
    </source>
</evidence>
<dbReference type="PROSITE" id="PS52016">
    <property type="entry name" value="TONB_DEPENDENT_REC_3"/>
    <property type="match status" value="1"/>
</dbReference>
<evidence type="ECO:0000256" key="4">
    <source>
        <dbReference type="ARBA" id="ARBA00022692"/>
    </source>
</evidence>
<keyword evidence="2 10" id="KW-0813">Transport</keyword>
<evidence type="ECO:0000259" key="13">
    <source>
        <dbReference type="Pfam" id="PF07715"/>
    </source>
</evidence>
<gene>
    <name evidence="14" type="primary">btuB</name>
    <name evidence="14" type="ORF">BOA8489_00681</name>
</gene>
<dbReference type="PANTHER" id="PTHR30069:SF29">
    <property type="entry name" value="HEMOGLOBIN AND HEMOGLOBIN-HAPTOGLOBIN-BINDING PROTEIN 1-RELATED"/>
    <property type="match status" value="1"/>
</dbReference>
<evidence type="ECO:0000256" key="3">
    <source>
        <dbReference type="ARBA" id="ARBA00022452"/>
    </source>
</evidence>
<protein>
    <submittedName>
        <fullName evidence="14">Vitamin B12 transporter BtuB</fullName>
    </submittedName>
</protein>
<dbReference type="InterPro" id="IPR000531">
    <property type="entry name" value="Beta-barrel_TonB"/>
</dbReference>
<reference evidence="14 15" key="1">
    <citation type="submission" date="2017-05" db="EMBL/GenBank/DDBJ databases">
        <authorList>
            <person name="Song R."/>
            <person name="Chenine A.L."/>
            <person name="Ruprecht R.M."/>
        </authorList>
    </citation>
    <scope>NUCLEOTIDE SEQUENCE [LARGE SCALE GENOMIC DNA]</scope>
    <source>
        <strain evidence="14 15">CECT 8489</strain>
    </source>
</reference>
<evidence type="ECO:0000313" key="14">
    <source>
        <dbReference type="EMBL" id="SMX22584.1"/>
    </source>
</evidence>
<name>A0A238IY35_9RHOB</name>
<dbReference type="RefSeq" id="WP_176440196.1">
    <property type="nucleotide sequence ID" value="NZ_FXXQ01000002.1"/>
</dbReference>
<dbReference type="PANTHER" id="PTHR30069">
    <property type="entry name" value="TONB-DEPENDENT OUTER MEMBRANE RECEPTOR"/>
    <property type="match status" value="1"/>
</dbReference>
<dbReference type="Gene3D" id="2.40.170.20">
    <property type="entry name" value="TonB-dependent receptor, beta-barrel domain"/>
    <property type="match status" value="1"/>
</dbReference>
<evidence type="ECO:0000259" key="12">
    <source>
        <dbReference type="Pfam" id="PF00593"/>
    </source>
</evidence>
<keyword evidence="7 10" id="KW-0472">Membrane</keyword>
<dbReference type="Pfam" id="PF07715">
    <property type="entry name" value="Plug"/>
    <property type="match status" value="1"/>
</dbReference>
<dbReference type="GO" id="GO:0044718">
    <property type="term" value="P:siderophore transmembrane transport"/>
    <property type="evidence" value="ECO:0007669"/>
    <property type="project" value="TreeGrafter"/>
</dbReference>
<keyword evidence="8" id="KW-0675">Receptor</keyword>
<dbReference type="AlphaFoldDB" id="A0A238IY35"/>
<dbReference type="GO" id="GO:0015344">
    <property type="term" value="F:siderophore uptake transmembrane transporter activity"/>
    <property type="evidence" value="ECO:0007669"/>
    <property type="project" value="TreeGrafter"/>
</dbReference>
<accession>A0A238IY35</accession>
<evidence type="ECO:0000256" key="9">
    <source>
        <dbReference type="ARBA" id="ARBA00023237"/>
    </source>
</evidence>
<dbReference type="InterPro" id="IPR012910">
    <property type="entry name" value="Plug_dom"/>
</dbReference>
<sequence length="606" mass="64051">MGLKSFLLLTAAAIVPQAALSQDVIELDEAFVFSGLVPVEVNRTGATVEIIDADDLAASEVGVENTLDRLPGVSVTSNGGLGTASTVRVRGLDGKYIGVTIDGIEVTDPSSIQNSLNFGSFTRGLVDRVELAKGAQTTVYGSDAIAGAINITTWRPDVDGRSGEASVEAGSFGTVSGRLSFGHRDETGEVAATLSYVRTDGISAFDDPDASDADSFEEKGLSLSMRRILNDTATVGATAFIADSVSEFDDPFSATDKNVGQSDTTRTGVRAFAEISGGDIDHEVGLSYFENERFFPFTTSTQSFVGERVKFDYLGVTDIGEATSLAFGADWTEETSTLDGVASDASNGAVFGELSYAISGATDVTLGLRHDIYSDFDDQTSGRLAIVHRRSGGLTFKASLGNGYRAPSLYERFGPFSPEAAALQPETSVGADIGIEATYDNASYGATVFYTEIEDLIGFDSTAVTVDRPFGAYFQAPGTTVSKGIELAADWSIGVADVFANYTYTDAGNAFGRLSRVPLHDVTLGVSGALSESLTAVVDLRRVIDTVNFGTPLDDYTVANLTLTRSLGGDRDAYVRIENIFDEDYEVVPGYNTPGRSVFVGLRASF</sequence>
<dbReference type="InterPro" id="IPR037066">
    <property type="entry name" value="Plug_dom_sf"/>
</dbReference>
<dbReference type="InterPro" id="IPR039426">
    <property type="entry name" value="TonB-dep_rcpt-like"/>
</dbReference>
<evidence type="ECO:0000256" key="8">
    <source>
        <dbReference type="ARBA" id="ARBA00023170"/>
    </source>
</evidence>
<keyword evidence="4 10" id="KW-0812">Transmembrane</keyword>
<evidence type="ECO:0000313" key="15">
    <source>
        <dbReference type="Proteomes" id="UP000201838"/>
    </source>
</evidence>
<keyword evidence="15" id="KW-1185">Reference proteome</keyword>
<feature type="domain" description="TonB-dependent receptor plug" evidence="13">
    <location>
        <begin position="42"/>
        <end position="148"/>
    </location>
</feature>
<evidence type="ECO:0000256" key="11">
    <source>
        <dbReference type="RuleBase" id="RU003357"/>
    </source>
</evidence>
<comment type="similarity">
    <text evidence="10 11">Belongs to the TonB-dependent receptor family.</text>
</comment>
<dbReference type="GO" id="GO:0009279">
    <property type="term" value="C:cell outer membrane"/>
    <property type="evidence" value="ECO:0007669"/>
    <property type="project" value="UniProtKB-SubCell"/>
</dbReference>
<feature type="domain" description="TonB-dependent receptor-like beta-barrel" evidence="12">
    <location>
        <begin position="184"/>
        <end position="565"/>
    </location>
</feature>
<evidence type="ECO:0000256" key="6">
    <source>
        <dbReference type="ARBA" id="ARBA00023077"/>
    </source>
</evidence>
<organism evidence="14 15">
    <name type="scientific">Boseongicola aestuarii</name>
    <dbReference type="NCBI Taxonomy" id="1470561"/>
    <lineage>
        <taxon>Bacteria</taxon>
        <taxon>Pseudomonadati</taxon>
        <taxon>Pseudomonadota</taxon>
        <taxon>Alphaproteobacteria</taxon>
        <taxon>Rhodobacterales</taxon>
        <taxon>Paracoccaceae</taxon>
        <taxon>Boseongicola</taxon>
    </lineage>
</organism>
<proteinExistence type="inferred from homology"/>
<dbReference type="EMBL" id="FXXQ01000002">
    <property type="protein sequence ID" value="SMX22584.1"/>
    <property type="molecule type" value="Genomic_DNA"/>
</dbReference>
<keyword evidence="9 10" id="KW-0998">Cell outer membrane</keyword>
<dbReference type="Proteomes" id="UP000201838">
    <property type="component" value="Unassembled WGS sequence"/>
</dbReference>
<dbReference type="SUPFAM" id="SSF56935">
    <property type="entry name" value="Porins"/>
    <property type="match status" value="1"/>
</dbReference>
<dbReference type="InterPro" id="IPR036942">
    <property type="entry name" value="Beta-barrel_TonB_sf"/>
</dbReference>
<keyword evidence="5" id="KW-0732">Signal</keyword>
<comment type="subcellular location">
    <subcellularLocation>
        <location evidence="1 10">Cell outer membrane</location>
        <topology evidence="1 10">Multi-pass membrane protein</topology>
    </subcellularLocation>
</comment>